<dbReference type="Gene3D" id="2.60.450.10">
    <property type="entry name" value="Lipopolysaccharide (LPS) transport protein A like domain"/>
    <property type="match status" value="1"/>
</dbReference>
<dbReference type="InterPro" id="IPR026265">
    <property type="entry name" value="LptC"/>
</dbReference>
<comment type="function">
    <text evidence="2">Required for the translocation of lipopolysaccharide (LPS) from the inner membrane to the outer membrane.</text>
</comment>
<keyword evidence="1 2" id="KW-0997">Cell inner membrane</keyword>
<keyword evidence="1" id="KW-0812">Transmembrane</keyword>
<dbReference type="InterPro" id="IPR052363">
    <property type="entry name" value="LPS_export_LptC"/>
</dbReference>
<accession>A0A8E3S874</accession>
<keyword evidence="1" id="KW-1133">Transmembrane helix</keyword>
<gene>
    <name evidence="1 3" type="primary">lptC</name>
    <name evidence="3" type="ORF">CEP48_01500</name>
</gene>
<keyword evidence="1 2" id="KW-1003">Cell membrane</keyword>
<comment type="subunit">
    <text evidence="1">Component of the lipopolysaccharide transport and assembly complex. Interacts with LptA and the LptBFG transporter complex.</text>
</comment>
<evidence type="ECO:0000256" key="1">
    <source>
        <dbReference type="HAMAP-Rule" id="MF_01915"/>
    </source>
</evidence>
<keyword evidence="1 2" id="KW-0472">Membrane</keyword>
<dbReference type="EMBL" id="CP022011">
    <property type="protein sequence ID" value="QDJ14177.1"/>
    <property type="molecule type" value="Genomic_DNA"/>
</dbReference>
<dbReference type="PIRSF" id="PIRSF028513">
    <property type="entry name" value="LptC"/>
    <property type="match status" value="1"/>
</dbReference>
<dbReference type="GO" id="GO:0043165">
    <property type="term" value="P:Gram-negative-bacterium-type cell outer membrane assembly"/>
    <property type="evidence" value="ECO:0007669"/>
    <property type="project" value="UniProtKB-UniRule"/>
</dbReference>
<reference evidence="3" key="1">
    <citation type="submission" date="2017-06" db="EMBL/GenBank/DDBJ databases">
        <title>Genome sequencing of pathogenic and non-pathogenic strains within Bisgaard taxon 40.</title>
        <authorList>
            <person name="Ladner J.T."/>
            <person name="Lovett S.P."/>
            <person name="Koroleva G."/>
            <person name="Lorch J.M."/>
        </authorList>
    </citation>
    <scope>NUCLEOTIDE SEQUENCE</scope>
    <source>
        <strain evidence="3">27576-1-I1</strain>
    </source>
</reference>
<dbReference type="InterPro" id="IPR010664">
    <property type="entry name" value="LipoPS_assembly_LptC-rel"/>
</dbReference>
<comment type="subcellular location">
    <subcellularLocation>
        <location evidence="1">Cell inner membrane</location>
        <topology evidence="1">Single-pass membrane protein</topology>
    </subcellularLocation>
</comment>
<evidence type="ECO:0000313" key="3">
    <source>
        <dbReference type="EMBL" id="QDJ14177.1"/>
    </source>
</evidence>
<evidence type="ECO:0000256" key="2">
    <source>
        <dbReference type="PIRNR" id="PIRNR028513"/>
    </source>
</evidence>
<evidence type="ECO:0000313" key="4">
    <source>
        <dbReference type="Proteomes" id="UP000955338"/>
    </source>
</evidence>
<comment type="function">
    <text evidence="1">Involved in the assembly of lipopolysaccharide (LPS). Required for the translocation of LPS from the inner membrane to the outer membrane. Facilitates the transfer of LPS from the inner membrane to the periplasmic protein LptA. Could be a docking site for LptA.</text>
</comment>
<dbReference type="AlphaFoldDB" id="A0A8E3S874"/>
<dbReference type="GO" id="GO:0017089">
    <property type="term" value="F:glycolipid transfer activity"/>
    <property type="evidence" value="ECO:0007669"/>
    <property type="project" value="TreeGrafter"/>
</dbReference>
<dbReference type="Pfam" id="PF06835">
    <property type="entry name" value="LptC"/>
    <property type="match status" value="1"/>
</dbReference>
<dbReference type="NCBIfam" id="TIGR04409">
    <property type="entry name" value="LptC_YrbK"/>
    <property type="match status" value="1"/>
</dbReference>
<dbReference type="GO" id="GO:0005886">
    <property type="term" value="C:plasma membrane"/>
    <property type="evidence" value="ECO:0007669"/>
    <property type="project" value="UniProtKB-SubCell"/>
</dbReference>
<proteinExistence type="inferred from homology"/>
<dbReference type="PANTHER" id="PTHR37481">
    <property type="entry name" value="LIPOPOLYSACCHARIDE EXPORT SYSTEM PROTEIN LPTC"/>
    <property type="match status" value="1"/>
</dbReference>
<dbReference type="GO" id="GO:0015221">
    <property type="term" value="F:lipopolysaccharide transmembrane transporter activity"/>
    <property type="evidence" value="ECO:0007669"/>
    <property type="project" value="InterPro"/>
</dbReference>
<dbReference type="Proteomes" id="UP000955338">
    <property type="component" value="Chromosome"/>
</dbReference>
<organism evidence="3 4">
    <name type="scientific">Mergibacter septicus</name>
    <dbReference type="NCBI Taxonomy" id="221402"/>
    <lineage>
        <taxon>Bacteria</taxon>
        <taxon>Pseudomonadati</taxon>
        <taxon>Pseudomonadota</taxon>
        <taxon>Gammaproteobacteria</taxon>
        <taxon>Pasteurellales</taxon>
        <taxon>Pasteurellaceae</taxon>
        <taxon>Mergibacter</taxon>
    </lineage>
</organism>
<dbReference type="PANTHER" id="PTHR37481:SF1">
    <property type="entry name" value="LIPOPOLYSACCHARIDE EXPORT SYSTEM PROTEIN LPTC"/>
    <property type="match status" value="1"/>
</dbReference>
<name>A0A8E3S874_9PAST</name>
<protein>
    <recommendedName>
        <fullName evidence="1 2">Lipopolysaccharide export system protein LptC</fullName>
    </recommendedName>
</protein>
<dbReference type="HAMAP" id="MF_01915">
    <property type="entry name" value="LPS_assembly_LptC"/>
    <property type="match status" value="1"/>
</dbReference>
<dbReference type="GO" id="GO:0030288">
    <property type="term" value="C:outer membrane-bounded periplasmic space"/>
    <property type="evidence" value="ECO:0007669"/>
    <property type="project" value="TreeGrafter"/>
</dbReference>
<sequence>MNRFWNIILAIIAAILLAWFYTLNQPQPLQLASDLNAPEYIGKNMRTTVYSPNGSIQYVASATAVKYYAKTEQTIFEKPLVYIYEMNNGQILKSWVLKADKAILNKKNDLLLNGNVRIQNLTPDAKLEKIETEQAEVNLTTQEITSDTIASIIGQNFVTSGKKLIGNLRTKTAILKEQVKTSYEIKP</sequence>
<comment type="similarity">
    <text evidence="1 2">Belongs to the LptC family.</text>
</comment>
<keyword evidence="4" id="KW-1185">Reference proteome</keyword>
<dbReference type="RefSeq" id="WP_261919740.1">
    <property type="nucleotide sequence ID" value="NZ_CP022011.1"/>
</dbReference>